<dbReference type="GO" id="GO:0003676">
    <property type="term" value="F:nucleic acid binding"/>
    <property type="evidence" value="ECO:0007669"/>
    <property type="project" value="InterPro"/>
</dbReference>
<proteinExistence type="predicted"/>
<dbReference type="GO" id="GO:0016788">
    <property type="term" value="F:hydrolase activity, acting on ester bonds"/>
    <property type="evidence" value="ECO:0007669"/>
    <property type="project" value="InterPro"/>
</dbReference>
<evidence type="ECO:0000256" key="4">
    <source>
        <dbReference type="ARBA" id="ARBA00022801"/>
    </source>
</evidence>
<dbReference type="SUPFAM" id="SSF48537">
    <property type="entry name" value="Phospholipase C/P1 nuclease"/>
    <property type="match status" value="1"/>
</dbReference>
<dbReference type="RefSeq" id="WP_123205751.1">
    <property type="nucleotide sequence ID" value="NZ_RBEE01000014.1"/>
</dbReference>
<sequence length="260" mass="29524">MLKKIIIPVLSLSFAVLLMSWGVVGHRAIGKIAQNHLSKRASAAVKDLLGSENLAMVSTYPDEIRSYKQFAYTAPWHYVNLPEGLSYEDFTMQLKTMDKPNIYKAIINCIADLKDPSKPKQDKIFALKFLVHLVGDIHQPMHTGHSEDSGGNGIKIKLMRKEGNLHGLWDSGLIDYAGMSYNELATDCDIINKKKTRNWQKDELSKWAFESYQITAQLYAEAAQNPEFDYDYYPQHSEIIKKRLAQAGLRLAAVLNEIYK</sequence>
<dbReference type="EMBL" id="RBEE01000014">
    <property type="protein sequence ID" value="RNL53429.1"/>
    <property type="molecule type" value="Genomic_DNA"/>
</dbReference>
<organism evidence="7 8">
    <name type="scientific">Pedobacter jejuensis</name>
    <dbReference type="NCBI Taxonomy" id="1268550"/>
    <lineage>
        <taxon>Bacteria</taxon>
        <taxon>Pseudomonadati</taxon>
        <taxon>Bacteroidota</taxon>
        <taxon>Sphingobacteriia</taxon>
        <taxon>Sphingobacteriales</taxon>
        <taxon>Sphingobacteriaceae</taxon>
        <taxon>Pedobacter</taxon>
    </lineage>
</organism>
<dbReference type="GO" id="GO:0006308">
    <property type="term" value="P:DNA catabolic process"/>
    <property type="evidence" value="ECO:0007669"/>
    <property type="project" value="InterPro"/>
</dbReference>
<keyword evidence="2" id="KW-0479">Metal-binding</keyword>
<dbReference type="Gene3D" id="1.10.575.10">
    <property type="entry name" value="P1 Nuclease"/>
    <property type="match status" value="1"/>
</dbReference>
<reference evidence="7 8" key="1">
    <citation type="submission" date="2018-10" db="EMBL/GenBank/DDBJ databases">
        <title>Genome sequencing of Pedobacter jejuensis TNB23.</title>
        <authorList>
            <person name="Cho Y.-J."/>
            <person name="Cho A."/>
            <person name="Kim O.-S."/>
        </authorList>
    </citation>
    <scope>NUCLEOTIDE SEQUENCE [LARGE SCALE GENOMIC DNA]</scope>
    <source>
        <strain evidence="7 8">TNB23</strain>
    </source>
</reference>
<keyword evidence="5" id="KW-1015">Disulfide bond</keyword>
<keyword evidence="8" id="KW-1185">Reference proteome</keyword>
<evidence type="ECO:0000313" key="7">
    <source>
        <dbReference type="EMBL" id="RNL53429.1"/>
    </source>
</evidence>
<name>A0A3N0BVH4_9SPHI</name>
<keyword evidence="6" id="KW-0325">Glycoprotein</keyword>
<keyword evidence="1" id="KW-0540">Nuclease</keyword>
<protein>
    <submittedName>
        <fullName evidence="7">S1/P1 Nuclease</fullName>
    </submittedName>
</protein>
<comment type="caution">
    <text evidence="7">The sequence shown here is derived from an EMBL/GenBank/DDBJ whole genome shotgun (WGS) entry which is preliminary data.</text>
</comment>
<evidence type="ECO:0000256" key="6">
    <source>
        <dbReference type="ARBA" id="ARBA00023180"/>
    </source>
</evidence>
<dbReference type="Proteomes" id="UP000274046">
    <property type="component" value="Unassembled WGS sequence"/>
</dbReference>
<evidence type="ECO:0000256" key="3">
    <source>
        <dbReference type="ARBA" id="ARBA00022759"/>
    </source>
</evidence>
<keyword evidence="4" id="KW-0378">Hydrolase</keyword>
<dbReference type="PANTHER" id="PTHR33146:SF26">
    <property type="entry name" value="ENDONUCLEASE 4"/>
    <property type="match status" value="1"/>
</dbReference>
<dbReference type="AlphaFoldDB" id="A0A3N0BVH4"/>
<dbReference type="InterPro" id="IPR008947">
    <property type="entry name" value="PLipase_C/P1_nuclease_dom_sf"/>
</dbReference>
<evidence type="ECO:0000256" key="5">
    <source>
        <dbReference type="ARBA" id="ARBA00023157"/>
    </source>
</evidence>
<gene>
    <name evidence="7" type="ORF">D7004_10130</name>
</gene>
<dbReference type="OrthoDB" id="267579at2"/>
<dbReference type="InterPro" id="IPR003154">
    <property type="entry name" value="S1/P1nuclease"/>
</dbReference>
<evidence type="ECO:0000313" key="8">
    <source>
        <dbReference type="Proteomes" id="UP000274046"/>
    </source>
</evidence>
<dbReference type="CDD" id="cd11010">
    <property type="entry name" value="S1-P1_nuclease"/>
    <property type="match status" value="1"/>
</dbReference>
<evidence type="ECO:0000256" key="2">
    <source>
        <dbReference type="ARBA" id="ARBA00022723"/>
    </source>
</evidence>
<dbReference type="GO" id="GO:0046872">
    <property type="term" value="F:metal ion binding"/>
    <property type="evidence" value="ECO:0007669"/>
    <property type="project" value="UniProtKB-KW"/>
</dbReference>
<dbReference type="GO" id="GO:0004519">
    <property type="term" value="F:endonuclease activity"/>
    <property type="evidence" value="ECO:0007669"/>
    <property type="project" value="UniProtKB-KW"/>
</dbReference>
<dbReference type="PANTHER" id="PTHR33146">
    <property type="entry name" value="ENDONUCLEASE 4"/>
    <property type="match status" value="1"/>
</dbReference>
<evidence type="ECO:0000256" key="1">
    <source>
        <dbReference type="ARBA" id="ARBA00022722"/>
    </source>
</evidence>
<keyword evidence="3" id="KW-0255">Endonuclease</keyword>
<dbReference type="Pfam" id="PF02265">
    <property type="entry name" value="S1-P1_nuclease"/>
    <property type="match status" value="1"/>
</dbReference>
<accession>A0A3N0BVH4</accession>